<accession>A0A067R1C2</accession>
<proteinExistence type="predicted"/>
<name>A0A067R1C2_ZOONE</name>
<keyword evidence="2" id="KW-1185">Reference proteome</keyword>
<sequence length="115" mass="12934">MAATNELQKSECSHCSNYTKQIDCVPCSMPGTARNPRGNFPTTNRFLKCYTQCGNWKTGLMLGKNNGSMYEQSEHCLFKVASSCIYTLHTTTMSNWEEWRMAVSGILFSTLVTVL</sequence>
<dbReference type="EMBL" id="KK852817">
    <property type="protein sequence ID" value="KDR15757.1"/>
    <property type="molecule type" value="Genomic_DNA"/>
</dbReference>
<organism evidence="1 2">
    <name type="scientific">Zootermopsis nevadensis</name>
    <name type="common">Dampwood termite</name>
    <dbReference type="NCBI Taxonomy" id="136037"/>
    <lineage>
        <taxon>Eukaryota</taxon>
        <taxon>Metazoa</taxon>
        <taxon>Ecdysozoa</taxon>
        <taxon>Arthropoda</taxon>
        <taxon>Hexapoda</taxon>
        <taxon>Insecta</taxon>
        <taxon>Pterygota</taxon>
        <taxon>Neoptera</taxon>
        <taxon>Polyneoptera</taxon>
        <taxon>Dictyoptera</taxon>
        <taxon>Blattodea</taxon>
        <taxon>Blattoidea</taxon>
        <taxon>Termitoidae</taxon>
        <taxon>Termopsidae</taxon>
        <taxon>Zootermopsis</taxon>
    </lineage>
</organism>
<reference evidence="1 2" key="1">
    <citation type="journal article" date="2014" name="Nat. Commun.">
        <title>Molecular traces of alternative social organization in a termite genome.</title>
        <authorList>
            <person name="Terrapon N."/>
            <person name="Li C."/>
            <person name="Robertson H.M."/>
            <person name="Ji L."/>
            <person name="Meng X."/>
            <person name="Booth W."/>
            <person name="Chen Z."/>
            <person name="Childers C.P."/>
            <person name="Glastad K.M."/>
            <person name="Gokhale K."/>
            <person name="Gowin J."/>
            <person name="Gronenberg W."/>
            <person name="Hermansen R.A."/>
            <person name="Hu H."/>
            <person name="Hunt B.G."/>
            <person name="Huylmans A.K."/>
            <person name="Khalil S.M."/>
            <person name="Mitchell R.D."/>
            <person name="Munoz-Torres M.C."/>
            <person name="Mustard J.A."/>
            <person name="Pan H."/>
            <person name="Reese J.T."/>
            <person name="Scharf M.E."/>
            <person name="Sun F."/>
            <person name="Vogel H."/>
            <person name="Xiao J."/>
            <person name="Yang W."/>
            <person name="Yang Z."/>
            <person name="Yang Z."/>
            <person name="Zhou J."/>
            <person name="Zhu J."/>
            <person name="Brent C.S."/>
            <person name="Elsik C.G."/>
            <person name="Goodisman M.A."/>
            <person name="Liberles D.A."/>
            <person name="Roe R.M."/>
            <person name="Vargo E.L."/>
            <person name="Vilcinskas A."/>
            <person name="Wang J."/>
            <person name="Bornberg-Bauer E."/>
            <person name="Korb J."/>
            <person name="Zhang G."/>
            <person name="Liebig J."/>
        </authorList>
    </citation>
    <scope>NUCLEOTIDE SEQUENCE [LARGE SCALE GENOMIC DNA]</scope>
    <source>
        <tissue evidence="1">Whole organism</tissue>
    </source>
</reference>
<evidence type="ECO:0000313" key="2">
    <source>
        <dbReference type="Proteomes" id="UP000027135"/>
    </source>
</evidence>
<protein>
    <submittedName>
        <fullName evidence="1">Uncharacterized protein</fullName>
    </submittedName>
</protein>
<gene>
    <name evidence="1" type="ORF">L798_10300</name>
</gene>
<dbReference type="Proteomes" id="UP000027135">
    <property type="component" value="Unassembled WGS sequence"/>
</dbReference>
<dbReference type="InParanoid" id="A0A067R1C2"/>
<evidence type="ECO:0000313" key="1">
    <source>
        <dbReference type="EMBL" id="KDR15757.1"/>
    </source>
</evidence>
<dbReference type="AlphaFoldDB" id="A0A067R1C2"/>